<reference evidence="2 3" key="1">
    <citation type="submission" date="2018-06" db="EMBL/GenBank/DDBJ databases">
        <title>Genomic Encyclopedia of Type Strains, Phase IV (KMG-IV): sequencing the most valuable type-strain genomes for metagenomic binning, comparative biology and taxonomic classification.</title>
        <authorList>
            <person name="Goeker M."/>
        </authorList>
    </citation>
    <scope>NUCLEOTIDE SEQUENCE [LARGE SCALE GENOMIC DNA]</scope>
    <source>
        <strain evidence="2 3">DSM 15140</strain>
    </source>
</reference>
<evidence type="ECO:0000256" key="1">
    <source>
        <dbReference type="SAM" id="Phobius"/>
    </source>
</evidence>
<dbReference type="STRING" id="200904.GCA_900168775_01057"/>
<proteinExistence type="predicted"/>
<name>A0A366E478_9BACI</name>
<gene>
    <name evidence="2" type="ORF">DES48_10738</name>
</gene>
<evidence type="ECO:0000313" key="2">
    <source>
        <dbReference type="EMBL" id="RBO97122.1"/>
    </source>
</evidence>
<organism evidence="2 3">
    <name type="scientific">Paraliobacillus ryukyuensis</name>
    <dbReference type="NCBI Taxonomy" id="200904"/>
    <lineage>
        <taxon>Bacteria</taxon>
        <taxon>Bacillati</taxon>
        <taxon>Bacillota</taxon>
        <taxon>Bacilli</taxon>
        <taxon>Bacillales</taxon>
        <taxon>Bacillaceae</taxon>
        <taxon>Paraliobacillus</taxon>
    </lineage>
</organism>
<evidence type="ECO:0008006" key="4">
    <source>
        <dbReference type="Google" id="ProtNLM"/>
    </source>
</evidence>
<dbReference type="OrthoDB" id="2729040at2"/>
<comment type="caution">
    <text evidence="2">The sequence shown here is derived from an EMBL/GenBank/DDBJ whole genome shotgun (WGS) entry which is preliminary data.</text>
</comment>
<keyword evidence="1" id="KW-0812">Transmembrane</keyword>
<sequence length="513" mass="58000">MENEKKKISKKVIWIIAAVAVIVIAAGVSAAMLLTKNDKQAYFSAEMNSLNFMKDEVEERYGDELDWMEQTKEKPSETTVELSANYNDPSGFDSTGFQQIINNASVTLVNSYDPENKKMMVDAKASAAGISLEDIKFYLSEDEMMLSLPFLEKVLQVKEDELGNLLTTLDPSATTGLEDIEFDQFFNQNVMSDEDIEHFREAYLQMIYDELPKSAFTSEEETVEVNGASVKATKLTMHLSEKQLKGIIEKVITTAQNDDVLKEYIEEQASLEQFAYNASEVDQLLTDFDTALTEMKDGLSDFQIPNGLTSTLWTKDNLIVKRDMSIEMAPADEELVAFTVTGTQQLEDKNQTFNYQLGFDDGVEAKSLAIKGDLSWKDQQADDKITVSAGDMELSYTGTEQMNDGTREFDRQFGMNDGMQNFRLNWTGDSTYEKEQMNAQHNFSVSAEGITKDMFELQLNNEAKLVKSVDFDAGSKEILNLGSMSETELQNYFMQEATPQFQQWMMKFYMGGF</sequence>
<keyword evidence="1" id="KW-1133">Transmembrane helix</keyword>
<protein>
    <recommendedName>
        <fullName evidence="4">DUF945 family protein</fullName>
    </recommendedName>
</protein>
<feature type="transmembrane region" description="Helical" evidence="1">
    <location>
        <begin position="12"/>
        <end position="34"/>
    </location>
</feature>
<keyword evidence="1" id="KW-0472">Membrane</keyword>
<dbReference type="AlphaFoldDB" id="A0A366E478"/>
<evidence type="ECO:0000313" key="3">
    <source>
        <dbReference type="Proteomes" id="UP000252254"/>
    </source>
</evidence>
<dbReference type="RefSeq" id="WP_113869084.1">
    <property type="nucleotide sequence ID" value="NZ_BAABQN010000007.1"/>
</dbReference>
<dbReference type="Proteomes" id="UP000252254">
    <property type="component" value="Unassembled WGS sequence"/>
</dbReference>
<accession>A0A366E478</accession>
<keyword evidence="3" id="KW-1185">Reference proteome</keyword>
<dbReference type="EMBL" id="QNRI01000007">
    <property type="protein sequence ID" value="RBO97122.1"/>
    <property type="molecule type" value="Genomic_DNA"/>
</dbReference>